<protein>
    <recommendedName>
        <fullName evidence="3">DUF732 domain-containing protein</fullName>
    </recommendedName>
</protein>
<proteinExistence type="predicted"/>
<accession>A0ABR8NMQ6</accession>
<sequence length="97" mass="10775">MVLSAIVLSSCAAPAVVETKDEQIERTATALELLYEQKFGEDLADALGDDWFTRIATDIVEHCDDENFRMGYIAGFQDQSPLDEIIDDVWDISCSPS</sequence>
<comment type="caution">
    <text evidence="1">The sequence shown here is derived from an EMBL/GenBank/DDBJ whole genome shotgun (WGS) entry which is preliminary data.</text>
</comment>
<dbReference type="Proteomes" id="UP000598426">
    <property type="component" value="Unassembled WGS sequence"/>
</dbReference>
<keyword evidence="2" id="KW-1185">Reference proteome</keyword>
<evidence type="ECO:0008006" key="3">
    <source>
        <dbReference type="Google" id="ProtNLM"/>
    </source>
</evidence>
<gene>
    <name evidence="1" type="ORF">IF188_09580</name>
</gene>
<evidence type="ECO:0000313" key="2">
    <source>
        <dbReference type="Proteomes" id="UP000598426"/>
    </source>
</evidence>
<evidence type="ECO:0000313" key="1">
    <source>
        <dbReference type="EMBL" id="MBD3941944.1"/>
    </source>
</evidence>
<reference evidence="1 2" key="1">
    <citation type="submission" date="2020-09" db="EMBL/GenBank/DDBJ databases">
        <title>Isolation and identification of active actinomycetes.</title>
        <authorList>
            <person name="Li X."/>
        </authorList>
    </citation>
    <scope>NUCLEOTIDE SEQUENCE [LARGE SCALE GENOMIC DNA]</scope>
    <source>
        <strain evidence="1 2">NEAU-LLC</strain>
    </source>
</reference>
<organism evidence="1 2">
    <name type="scientific">Microbacterium helvum</name>
    <dbReference type="NCBI Taxonomy" id="2773713"/>
    <lineage>
        <taxon>Bacteria</taxon>
        <taxon>Bacillati</taxon>
        <taxon>Actinomycetota</taxon>
        <taxon>Actinomycetes</taxon>
        <taxon>Micrococcales</taxon>
        <taxon>Microbacteriaceae</taxon>
        <taxon>Microbacterium</taxon>
    </lineage>
</organism>
<dbReference type="EMBL" id="JACXZS010000005">
    <property type="protein sequence ID" value="MBD3941944.1"/>
    <property type="molecule type" value="Genomic_DNA"/>
</dbReference>
<dbReference type="RefSeq" id="WP_191171559.1">
    <property type="nucleotide sequence ID" value="NZ_JACXZS010000005.1"/>
</dbReference>
<name>A0ABR8NMQ6_9MICO</name>